<dbReference type="SUPFAM" id="SSF57701">
    <property type="entry name" value="Zn2/Cys6 DNA-binding domain"/>
    <property type="match status" value="1"/>
</dbReference>
<name>A0A9P9JZL6_FUSRE</name>
<dbReference type="EMBL" id="JAGMUX010000017">
    <property type="protein sequence ID" value="KAH7234689.1"/>
    <property type="molecule type" value="Genomic_DNA"/>
</dbReference>
<evidence type="ECO:0000256" key="1">
    <source>
        <dbReference type="ARBA" id="ARBA00023242"/>
    </source>
</evidence>
<dbReference type="GeneID" id="70223791"/>
<dbReference type="PROSITE" id="PS50048">
    <property type="entry name" value="ZN2_CY6_FUNGAL_2"/>
    <property type="match status" value="1"/>
</dbReference>
<dbReference type="AlphaFoldDB" id="A0A9P9JZL6"/>
<dbReference type="InterPro" id="IPR001138">
    <property type="entry name" value="Zn2Cys6_DnaBD"/>
</dbReference>
<dbReference type="InterPro" id="IPR053178">
    <property type="entry name" value="Osmoadaptation_assoc"/>
</dbReference>
<comment type="caution">
    <text evidence="3">The sequence shown here is derived from an EMBL/GenBank/DDBJ whole genome shotgun (WGS) entry which is preliminary data.</text>
</comment>
<accession>A0A9P9JZL6</accession>
<dbReference type="PANTHER" id="PTHR38111">
    <property type="entry name" value="ZN(2)-C6 FUNGAL-TYPE DOMAIN-CONTAINING PROTEIN-RELATED"/>
    <property type="match status" value="1"/>
</dbReference>
<dbReference type="SMART" id="SM00066">
    <property type="entry name" value="GAL4"/>
    <property type="match status" value="1"/>
</dbReference>
<dbReference type="PANTHER" id="PTHR38111:SF2">
    <property type="entry name" value="FINGER DOMAIN PROTEIN, PUTATIVE (AFU_ORTHOLOGUE AFUA_1G01560)-RELATED"/>
    <property type="match status" value="1"/>
</dbReference>
<gene>
    <name evidence="3" type="ORF">BKA55DRAFT_579305</name>
</gene>
<keyword evidence="4" id="KW-1185">Reference proteome</keyword>
<dbReference type="Pfam" id="PF00172">
    <property type="entry name" value="Zn_clus"/>
    <property type="match status" value="1"/>
</dbReference>
<feature type="domain" description="Zn(2)-C6 fungal-type" evidence="2">
    <location>
        <begin position="9"/>
        <end position="37"/>
    </location>
</feature>
<dbReference type="OrthoDB" id="5126878at2759"/>
<sequence>MVGVSRSKACADCKRRRVKCDLTSPRCQRCTKAGIICRGIRNEPTLWVHQTPNQPNVSALSVIQSQQQTNSNWLSLLQRMRSQVNSKEIYDVPTFRSEALSIAVSIYFPQGRFTTSEEDHSSTPSSWLKAVCRMEGPSDALDHSLVAFCAIQIRLSGEVRVSYDEAIELYNHALSRVIHVLDCPCIGNNDESLAAIVILSTCELFLFHASTSWNAHAQGVSEILRHRAVPGTNTSNWNDLCRRLCVICVIQALSQKSPLILDPNLWRKHIGPWDAPDSFSALLDIIIDIPSAMAEAHVLASSDETDCGRLQRYVNLLLDKFYVLDDWRGLVHCNIAARNQTPLYWSVPSRASNPADDGYPDKLFPFALVFSSLEGASPWIVCCSFMLDILETILLLRAKLASLDVSQFLGGSLNGSIEKESPNQADADHIARMLCQSVEYCYRSENGTFGPQITCNAQATLLGYFAGRGMKRELEWCRAIKYMTGPGTSFGIDLMQFKPPPEL</sequence>
<dbReference type="GO" id="GO:0000981">
    <property type="term" value="F:DNA-binding transcription factor activity, RNA polymerase II-specific"/>
    <property type="evidence" value="ECO:0007669"/>
    <property type="project" value="InterPro"/>
</dbReference>
<dbReference type="RefSeq" id="XP_046044454.1">
    <property type="nucleotide sequence ID" value="XM_046193837.1"/>
</dbReference>
<evidence type="ECO:0000313" key="3">
    <source>
        <dbReference type="EMBL" id="KAH7234689.1"/>
    </source>
</evidence>
<dbReference type="GO" id="GO:0008270">
    <property type="term" value="F:zinc ion binding"/>
    <property type="evidence" value="ECO:0007669"/>
    <property type="project" value="InterPro"/>
</dbReference>
<protein>
    <recommendedName>
        <fullName evidence="2">Zn(2)-C6 fungal-type domain-containing protein</fullName>
    </recommendedName>
</protein>
<dbReference type="PROSITE" id="PS00463">
    <property type="entry name" value="ZN2_CY6_FUNGAL_1"/>
    <property type="match status" value="1"/>
</dbReference>
<evidence type="ECO:0000313" key="4">
    <source>
        <dbReference type="Proteomes" id="UP000720189"/>
    </source>
</evidence>
<proteinExistence type="predicted"/>
<organism evidence="3 4">
    <name type="scientific">Fusarium redolens</name>
    <dbReference type="NCBI Taxonomy" id="48865"/>
    <lineage>
        <taxon>Eukaryota</taxon>
        <taxon>Fungi</taxon>
        <taxon>Dikarya</taxon>
        <taxon>Ascomycota</taxon>
        <taxon>Pezizomycotina</taxon>
        <taxon>Sordariomycetes</taxon>
        <taxon>Hypocreomycetidae</taxon>
        <taxon>Hypocreales</taxon>
        <taxon>Nectriaceae</taxon>
        <taxon>Fusarium</taxon>
        <taxon>Fusarium redolens species complex</taxon>
    </lineage>
</organism>
<dbReference type="Gene3D" id="4.10.240.10">
    <property type="entry name" value="Zn(2)-C6 fungal-type DNA-binding domain"/>
    <property type="match status" value="1"/>
</dbReference>
<keyword evidence="1" id="KW-0539">Nucleus</keyword>
<reference evidence="3" key="1">
    <citation type="journal article" date="2021" name="Nat. Commun.">
        <title>Genetic determinants of endophytism in the Arabidopsis root mycobiome.</title>
        <authorList>
            <person name="Mesny F."/>
            <person name="Miyauchi S."/>
            <person name="Thiergart T."/>
            <person name="Pickel B."/>
            <person name="Atanasova L."/>
            <person name="Karlsson M."/>
            <person name="Huettel B."/>
            <person name="Barry K.W."/>
            <person name="Haridas S."/>
            <person name="Chen C."/>
            <person name="Bauer D."/>
            <person name="Andreopoulos W."/>
            <person name="Pangilinan J."/>
            <person name="LaButti K."/>
            <person name="Riley R."/>
            <person name="Lipzen A."/>
            <person name="Clum A."/>
            <person name="Drula E."/>
            <person name="Henrissat B."/>
            <person name="Kohler A."/>
            <person name="Grigoriev I.V."/>
            <person name="Martin F.M."/>
            <person name="Hacquard S."/>
        </authorList>
    </citation>
    <scope>NUCLEOTIDE SEQUENCE</scope>
    <source>
        <strain evidence="3">MPI-CAGE-AT-0023</strain>
    </source>
</reference>
<dbReference type="Proteomes" id="UP000720189">
    <property type="component" value="Unassembled WGS sequence"/>
</dbReference>
<dbReference type="InterPro" id="IPR036864">
    <property type="entry name" value="Zn2-C6_fun-type_DNA-bd_sf"/>
</dbReference>
<evidence type="ECO:0000259" key="2">
    <source>
        <dbReference type="PROSITE" id="PS50048"/>
    </source>
</evidence>
<dbReference type="CDD" id="cd00067">
    <property type="entry name" value="GAL4"/>
    <property type="match status" value="1"/>
</dbReference>